<evidence type="ECO:0000259" key="4">
    <source>
        <dbReference type="Pfam" id="PF00685"/>
    </source>
</evidence>
<feature type="compositionally biased region" description="Basic and acidic residues" evidence="3">
    <location>
        <begin position="591"/>
        <end position="603"/>
    </location>
</feature>
<dbReference type="InterPro" id="IPR027417">
    <property type="entry name" value="P-loop_NTPase"/>
</dbReference>
<dbReference type="Gene3D" id="3.40.50.300">
    <property type="entry name" value="P-loop containing nucleotide triphosphate hydrolases"/>
    <property type="match status" value="1"/>
</dbReference>
<dbReference type="GO" id="GO:0016740">
    <property type="term" value="F:transferase activity"/>
    <property type="evidence" value="ECO:0007669"/>
    <property type="project" value="UniProtKB-KW"/>
</dbReference>
<feature type="domain" description="Sulfotransferase" evidence="4">
    <location>
        <begin position="45"/>
        <end position="300"/>
    </location>
</feature>
<feature type="compositionally biased region" description="Basic and acidic residues" evidence="3">
    <location>
        <begin position="375"/>
        <end position="421"/>
    </location>
</feature>
<dbReference type="EMBL" id="JBICBT010000807">
    <property type="protein sequence ID" value="KAL3099744.1"/>
    <property type="molecule type" value="Genomic_DNA"/>
</dbReference>
<feature type="compositionally biased region" description="Acidic residues" evidence="3">
    <location>
        <begin position="579"/>
        <end position="590"/>
    </location>
</feature>
<organism evidence="5 6">
    <name type="scientific">Heterodera trifolii</name>
    <dbReference type="NCBI Taxonomy" id="157864"/>
    <lineage>
        <taxon>Eukaryota</taxon>
        <taxon>Metazoa</taxon>
        <taxon>Ecdysozoa</taxon>
        <taxon>Nematoda</taxon>
        <taxon>Chromadorea</taxon>
        <taxon>Rhabditida</taxon>
        <taxon>Tylenchina</taxon>
        <taxon>Tylenchomorpha</taxon>
        <taxon>Tylenchoidea</taxon>
        <taxon>Heteroderidae</taxon>
        <taxon>Heteroderinae</taxon>
        <taxon>Heterodera</taxon>
    </lineage>
</organism>
<sequence length="621" mass="75275">MHSTSKLLFQNLGHPKQAMIDGEVWPPVFLPENVRSAKKMVPLGTDVFVCTYPKCGTTWIQHICSQLLYNNEYGPGQGKELCFTSPMIERLGAAFCDSLKYPRLLKTHFSWANLPKRHLQQSATTTNGTAQPKYIFAVRNPKDCCVSYFHHNCNFKIYEWAHGQFDDFFELFIDGRLMAFGDYFEHLLSWLPHLSDANVLFLKSVFEDMLNDLERSVRKIGHFLGGNAEKLVNNQQTLSRIVAESRLEAMQRDQQRWFPGTALNGESFVRKGTSRDWKNYMSKAQSDRMDRAFRQKLAGTVAENWWRTEMRWNETEEEEEEKKEEMRREEEKENEQEQRETKKEEEEKKEEKREEKEKEQEQRETKKEEEEEEKKEEMRREEEKENEQEQRETKKEEEEKKEEMRKEEKENEQEQRETKKEEEEEEKKEEMRREEEKENEQEQRETKKEEEEKKEEKREEEEKEQEQRETKKEEEEEEKKEEMRKEEKENEQEQRETKKEEEEEEKKEEMRREEEKENEQEQRETKKEEEEKKKEKREEEEKEQEQRETKKEEEEEEKKEEKRREEEKEQEQRETKKEEEDDSGMESGDDLLERTGKVSDDSLRLNGSPAPQGPTTTTDSK</sequence>
<feature type="compositionally biased region" description="Basic and acidic residues" evidence="3">
    <location>
        <begin position="323"/>
        <end position="368"/>
    </location>
</feature>
<dbReference type="InterPro" id="IPR000863">
    <property type="entry name" value="Sulfotransferase_dom"/>
</dbReference>
<feature type="compositionally biased region" description="Basic and acidic residues" evidence="3">
    <location>
        <begin position="559"/>
        <end position="578"/>
    </location>
</feature>
<dbReference type="Proteomes" id="UP001620626">
    <property type="component" value="Unassembled WGS sequence"/>
</dbReference>
<proteinExistence type="inferred from homology"/>
<dbReference type="SUPFAM" id="SSF52540">
    <property type="entry name" value="P-loop containing nucleoside triphosphate hydrolases"/>
    <property type="match status" value="1"/>
</dbReference>
<evidence type="ECO:0000256" key="2">
    <source>
        <dbReference type="ARBA" id="ARBA00022679"/>
    </source>
</evidence>
<feature type="compositionally biased region" description="Basic and acidic residues" evidence="3">
    <location>
        <begin position="507"/>
        <end position="552"/>
    </location>
</feature>
<evidence type="ECO:0000313" key="6">
    <source>
        <dbReference type="Proteomes" id="UP001620626"/>
    </source>
</evidence>
<name>A0ABD2KB32_9BILA</name>
<evidence type="ECO:0000313" key="5">
    <source>
        <dbReference type="EMBL" id="KAL3099744.1"/>
    </source>
</evidence>
<dbReference type="AlphaFoldDB" id="A0ABD2KB32"/>
<dbReference type="PANTHER" id="PTHR11783">
    <property type="entry name" value="SULFOTRANSFERASE SULT"/>
    <property type="match status" value="1"/>
</dbReference>
<feature type="region of interest" description="Disordered" evidence="3">
    <location>
        <begin position="313"/>
        <end position="621"/>
    </location>
</feature>
<protein>
    <recommendedName>
        <fullName evidence="4">Sulfotransferase domain-containing protein</fullName>
    </recommendedName>
</protein>
<comment type="similarity">
    <text evidence="1">Belongs to the sulfotransferase 1 family.</text>
</comment>
<comment type="caution">
    <text evidence="5">The sequence shown here is derived from an EMBL/GenBank/DDBJ whole genome shotgun (WGS) entry which is preliminary data.</text>
</comment>
<evidence type="ECO:0000256" key="3">
    <source>
        <dbReference type="SAM" id="MobiDB-lite"/>
    </source>
</evidence>
<evidence type="ECO:0000256" key="1">
    <source>
        <dbReference type="ARBA" id="ARBA00005771"/>
    </source>
</evidence>
<feature type="compositionally biased region" description="Basic and acidic residues" evidence="3">
    <location>
        <begin position="428"/>
        <end position="457"/>
    </location>
</feature>
<feature type="compositionally biased region" description="Basic and acidic residues" evidence="3">
    <location>
        <begin position="480"/>
        <end position="500"/>
    </location>
</feature>
<gene>
    <name evidence="5" type="ORF">niasHT_027694</name>
</gene>
<dbReference type="Pfam" id="PF00685">
    <property type="entry name" value="Sulfotransfer_1"/>
    <property type="match status" value="1"/>
</dbReference>
<reference evidence="5 6" key="1">
    <citation type="submission" date="2024-10" db="EMBL/GenBank/DDBJ databases">
        <authorList>
            <person name="Kim D."/>
        </authorList>
    </citation>
    <scope>NUCLEOTIDE SEQUENCE [LARGE SCALE GENOMIC DNA]</scope>
    <source>
        <strain evidence="5">BH-2024</strain>
    </source>
</reference>
<accession>A0ABD2KB32</accession>
<keyword evidence="6" id="KW-1185">Reference proteome</keyword>
<keyword evidence="2" id="KW-0808">Transferase</keyword>